<evidence type="ECO:0000313" key="2">
    <source>
        <dbReference type="Proteomes" id="UP000215335"/>
    </source>
</evidence>
<accession>A0A232FLP7</accession>
<protein>
    <submittedName>
        <fullName evidence="1">Uncharacterized protein</fullName>
    </submittedName>
</protein>
<comment type="caution">
    <text evidence="1">The sequence shown here is derived from an EMBL/GenBank/DDBJ whole genome shotgun (WGS) entry which is preliminary data.</text>
</comment>
<reference evidence="1 2" key="1">
    <citation type="journal article" date="2017" name="Curr. Biol.">
        <title>The Evolution of Venom by Co-option of Single-Copy Genes.</title>
        <authorList>
            <person name="Martinson E.O."/>
            <person name="Mrinalini"/>
            <person name="Kelkar Y.D."/>
            <person name="Chang C.H."/>
            <person name="Werren J.H."/>
        </authorList>
    </citation>
    <scope>NUCLEOTIDE SEQUENCE [LARGE SCALE GENOMIC DNA]</scope>
    <source>
        <strain evidence="1 2">Alberta</strain>
        <tissue evidence="1">Whole body</tissue>
    </source>
</reference>
<keyword evidence="2" id="KW-1185">Reference proteome</keyword>
<organism evidence="1 2">
    <name type="scientific">Trichomalopsis sarcophagae</name>
    <dbReference type="NCBI Taxonomy" id="543379"/>
    <lineage>
        <taxon>Eukaryota</taxon>
        <taxon>Metazoa</taxon>
        <taxon>Ecdysozoa</taxon>
        <taxon>Arthropoda</taxon>
        <taxon>Hexapoda</taxon>
        <taxon>Insecta</taxon>
        <taxon>Pterygota</taxon>
        <taxon>Neoptera</taxon>
        <taxon>Endopterygota</taxon>
        <taxon>Hymenoptera</taxon>
        <taxon>Apocrita</taxon>
        <taxon>Proctotrupomorpha</taxon>
        <taxon>Chalcidoidea</taxon>
        <taxon>Pteromalidae</taxon>
        <taxon>Pteromalinae</taxon>
        <taxon>Trichomalopsis</taxon>
    </lineage>
</organism>
<dbReference type="AlphaFoldDB" id="A0A232FLP7"/>
<gene>
    <name evidence="1" type="ORF">TSAR_012169</name>
</gene>
<name>A0A232FLP7_9HYME</name>
<evidence type="ECO:0000313" key="1">
    <source>
        <dbReference type="EMBL" id="OXU31267.1"/>
    </source>
</evidence>
<dbReference type="EMBL" id="NNAY01000073">
    <property type="protein sequence ID" value="OXU31267.1"/>
    <property type="molecule type" value="Genomic_DNA"/>
</dbReference>
<sequence length="85" mass="10177">MLANMDKLKNNSKVWIQTDCDRDNVFQNIKKFVCTLYTMKSLYSVDNARFGLFLKNYKCNDVNETFKKKCYKILMLHRNLLVQLN</sequence>
<dbReference type="Proteomes" id="UP000215335">
    <property type="component" value="Unassembled WGS sequence"/>
</dbReference>
<proteinExistence type="predicted"/>